<evidence type="ECO:0000313" key="3">
    <source>
        <dbReference type="EMBL" id="OTN64594.1"/>
    </source>
</evidence>
<feature type="region of interest" description="Disordered" evidence="1">
    <location>
        <begin position="1451"/>
        <end position="1478"/>
    </location>
</feature>
<feature type="transmembrane region" description="Helical" evidence="2">
    <location>
        <begin position="1752"/>
        <end position="1771"/>
    </location>
</feature>
<dbReference type="VEuPathDB" id="PlasmoDB:PKNOH_S130197000"/>
<sequence>MKTFALLHKLQVHNLALQEDEYEGLCFFSLCVSNGIVYVGSSNGRIFLFKRRGRCLFQPFLFHSVIRSHTSRIVTKIFAVERLHLLIHGTDKGGIYILRSNKLDKRKCLSTERGKKERVRKLMSHFHKGAITSINCVTEEDLRCRRGRSGGNSEGTSLYVFVGDQQGVLSCIVLKKKGSRVRSEENILLIDKTNGPISHIEIERDRILVTCQRANIIMNVEDVIEKKKVNLCTIGKKENRSYYRSVFCNAKGGKGGPFILSLRKNGRVWLSHGERVKNTLVFYYPSVYFFYLFFRRGVSGEVNGMDNSWVSDGVRREDSPNDGGGASLPFHVYQKNLIKNIHLTTLLKKILKKFTNFLLPLRPNANVCYKIDKDHFVLCELANPFSSSPSGSPDGCVHKLLRNEEQNNLDNLRKDLDLIRSFIEEELENGRQVVGRGGREDQVSREKTKCLTFLLNNLDDAENILRRIKSKKIMMMNIKNIEIEEIVDLHVESFPWGCNNRRKQIQWGESDCTSNKSAHTLDKQEGKGTQGKIYCEEENKKLSVQEDNTKQCVLPKDRKHMNFISPNESLQNKGTENKTHRRRNPYWKYLHPNEIIDSVKWKKEIFLLYYNPDLESDFYVAQNISEVSFSQQDVIPWKGVQEVEEDAGEGKAQKGTHFYLCEVYTEENFELAKYLPREIEKVTHLERYSFHILLFHVSYFFKYLHAKRDSLDANFLFHVEKELVSIEEAHCLDDQINKMLLKNIEAAKRNIRHSFCMAQKMKGTGLDLITDNNYLQGVDFFRNIHAPVNPTYLHVNMKKAKKLYSLMRSTVVKYMAVFSQVVTFEVFPDTPCKGHLPYANDFNVISCVTLIRNTPHLLFQFLHYFHIFVYLEIVITSFIYRENCCFRKFPMYVPERRLGGEDNMPTSPAHIHSEVGATQRGIVNRLTSYAPVQLKGIDSSSNLYPHQFQNITRITDIVRPKGRGPSGRIGYDSSVDARGGCSKKQHHLLTESGGTYQAEFSFNRGNTFDIFDRLLLLVKGWSKKVCAKRERLVNGVSLPTHESHLSRKEFFFECNWKIIREENLRNVPPLLNTLYAYRRRKRSVVAKVCGGGMWARRPCREGISKKIRRRMPPQMNRVTRLCQGVGRTQVSAHGIDKYLEKKELRNNGKISSTQIEEEKGKSTPIGVDPPDELIQRQQSQLHKIVNLRKLLRNYMENASWKKGIILKDHMTIQNFLKYAERLYFYRKITEGVYIVNLNEYRHIYECLFLYDLFIKLFDTEIVLFRLHTNCKAKMNLNSNENRARTILWRTSSRKVDHQEGESSQNGMVKIVGNKEMEFFQKWNEHIIRNDILLMDILFGFYYHSEGSGNENLKSFVRKFCNFRYLAEYISYVKRGEPKGKVNQATSRTSDGAPNGIENGTMKGPTQGTSFLFSFGEGGRNASDVDVQTQCRIGNSHGGGISRFRIFEKRLDRSRTKRGESPEEAVSRPHGKTSSEQNSYNLLKKVEAKKEEGNHMKKAEMEAYRLYVKNFLRVYTHLDKKNRCTKRQRGVSVFLFFKNIDVHNFLKVVYLLCREKYHHQVPICAGSGRQPNGDLFRMKKPIWNSRKVCVHITDILRGYEESSGLKKVSSAFLAFVKDLMVEEEIEEPHVEILNQRSIQLCLQYVRHLIKGSSVYRHLARRKKKMSLLVCKMAYLLRMLNWRNALSALLGIYRSLSYEVLFFILLLERHSTELGRRTLHAIHSNYSRVLRKNRSYEDVVMHMLLDVGRNSGQYLSIMIITILNYFFENIYFLKNEYVNLEEVIRKRYSSLFLCFFKNEMFKRECIFSANLFNSFHTSDSFIFSDHSFVKHVFKRCYKYMNFQSHHFLTGLNNLLYDHFLKLCRFFQVNCSSFSHVHFCFFLLISYFYVGYYAHVYPLLRFFWDTFSALLPKLKILNCKKWEPHSCVKKGGGGGEEEEELNEKEALPTGYREDTKFFTQMKFQKDVIPSEECLLHSIDYLANFFFEMLIKFLCEVNHKVCSKEVDLVIHNIGKNQEVYLKASEILNNFYGSCEIVCSRYGENGMGKTFHKDGTVTCRRKNISVQIYDRRGKAHTLIEMLNYFFVVLCCLQSIKLSLKKGRAISVRTNRHYRKYLLAIIFGLFVGMPERRGEGMRCRMPNTRSTNSTTHGSRDFQLDRFTQKERSLSVLTCVLCITHFISYFKHVKGEVIRKFIFMLDYFLANQDSPNFEQQYWGYTPQKNIHQIYRTIITNLPTRVLPVK</sequence>
<dbReference type="OMA" id="RKNGRIW"/>
<organism evidence="3 4">
    <name type="scientific">Plasmodium knowlesi</name>
    <dbReference type="NCBI Taxonomy" id="5850"/>
    <lineage>
        <taxon>Eukaryota</taxon>
        <taxon>Sar</taxon>
        <taxon>Alveolata</taxon>
        <taxon>Apicomplexa</taxon>
        <taxon>Aconoidasida</taxon>
        <taxon>Haemosporida</taxon>
        <taxon>Plasmodiidae</taxon>
        <taxon>Plasmodium</taxon>
        <taxon>Plasmodium (Plasmodium)</taxon>
    </lineage>
</organism>
<feature type="compositionally biased region" description="Polar residues" evidence="1">
    <location>
        <begin position="1382"/>
        <end position="1391"/>
    </location>
</feature>
<evidence type="ECO:0000313" key="4">
    <source>
        <dbReference type="Proteomes" id="UP000195012"/>
    </source>
</evidence>
<evidence type="ECO:0000256" key="2">
    <source>
        <dbReference type="SAM" id="Phobius"/>
    </source>
</evidence>
<comment type="caution">
    <text evidence="3">The sequence shown here is derived from an EMBL/GenBank/DDBJ whole genome shotgun (WGS) entry which is preliminary data.</text>
</comment>
<feature type="region of interest" description="Disordered" evidence="1">
    <location>
        <begin position="1149"/>
        <end position="1168"/>
    </location>
</feature>
<keyword evidence="2" id="KW-0472">Membrane</keyword>
<dbReference type="Proteomes" id="UP000195012">
    <property type="component" value="Unassembled WGS sequence"/>
</dbReference>
<keyword evidence="2" id="KW-0812">Transmembrane</keyword>
<dbReference type="EMBL" id="NETL01000027">
    <property type="protein sequence ID" value="OTN64594.1"/>
    <property type="molecule type" value="Genomic_DNA"/>
</dbReference>
<dbReference type="InterPro" id="IPR036322">
    <property type="entry name" value="WD40_repeat_dom_sf"/>
</dbReference>
<dbReference type="OrthoDB" id="372550at2759"/>
<evidence type="ECO:0000256" key="1">
    <source>
        <dbReference type="SAM" id="MobiDB-lite"/>
    </source>
</evidence>
<feature type="compositionally biased region" description="Basic and acidic residues" evidence="1">
    <location>
        <begin position="1451"/>
        <end position="1466"/>
    </location>
</feature>
<gene>
    <name evidence="3" type="ORF">PKNOH_S130197000</name>
</gene>
<reference evidence="3 4" key="1">
    <citation type="submission" date="2017-05" db="EMBL/GenBank/DDBJ databases">
        <title>PacBio assembly of a Plasmodium knowlesi genome sequence with Hi-C correction and manual annotation of the SICAvar gene family.</title>
        <authorList>
            <person name="Lapp S.A."/>
            <person name="Geraldo J.A."/>
            <person name="Chien J.-T."/>
            <person name="Ay F."/>
            <person name="Pakala S.B."/>
            <person name="Batugedara G."/>
            <person name="Humphrey J.C."/>
            <person name="Debarry J.D."/>
            <person name="Le Roch K.G."/>
            <person name="Galinski M.R."/>
            <person name="Kissinger J.C."/>
        </authorList>
    </citation>
    <scope>NUCLEOTIDE SEQUENCE [LARGE SCALE GENOMIC DNA]</scope>
    <source>
        <strain evidence="4">Malayan Strain Pk1 (A+)</strain>
    </source>
</reference>
<dbReference type="eggNOG" id="ENOG502QQ65">
    <property type="taxonomic scope" value="Eukaryota"/>
</dbReference>
<dbReference type="VEuPathDB" id="PlasmoDB:PKNH_1130500"/>
<dbReference type="SUPFAM" id="SSF50978">
    <property type="entry name" value="WD40 repeat-like"/>
    <property type="match status" value="1"/>
</dbReference>
<keyword evidence="2" id="KW-1133">Transmembrane helix</keyword>
<proteinExistence type="predicted"/>
<feature type="transmembrane region" description="Helical" evidence="2">
    <location>
        <begin position="1873"/>
        <end position="1891"/>
    </location>
</feature>
<feature type="region of interest" description="Disordered" evidence="1">
    <location>
        <begin position="1380"/>
        <end position="1402"/>
    </location>
</feature>
<accession>A0A1Y3DJ72</accession>
<protein>
    <submittedName>
        <fullName evidence="3">Uncharacterized protein</fullName>
    </submittedName>
</protein>
<name>A0A1Y3DJ72_PLAKN</name>
<dbReference type="VEuPathDB" id="PlasmoDB:PKA1H_110036200"/>